<protein>
    <submittedName>
        <fullName evidence="2">Uncharacterized protein LOC141575893 isoform X2</fullName>
    </submittedName>
</protein>
<dbReference type="Proteomes" id="UP001732780">
    <property type="component" value="Chromosome 34"/>
</dbReference>
<dbReference type="RefSeq" id="XP_074213448.1">
    <property type="nucleotide sequence ID" value="XM_074357347.1"/>
</dbReference>
<organism evidence="1 2">
    <name type="scientific">Camelus bactrianus</name>
    <name type="common">Bactrian camel</name>
    <dbReference type="NCBI Taxonomy" id="9837"/>
    <lineage>
        <taxon>Eukaryota</taxon>
        <taxon>Metazoa</taxon>
        <taxon>Chordata</taxon>
        <taxon>Craniata</taxon>
        <taxon>Vertebrata</taxon>
        <taxon>Euteleostomi</taxon>
        <taxon>Mammalia</taxon>
        <taxon>Eutheria</taxon>
        <taxon>Laurasiatheria</taxon>
        <taxon>Artiodactyla</taxon>
        <taxon>Tylopoda</taxon>
        <taxon>Camelidae</taxon>
        <taxon>Camelus</taxon>
    </lineage>
</organism>
<accession>A0AC58PTV8</accession>
<name>A0AC58PTV8_CAMBA</name>
<evidence type="ECO:0000313" key="2">
    <source>
        <dbReference type="RefSeq" id="XP_074213448.1"/>
    </source>
</evidence>
<evidence type="ECO:0000313" key="1">
    <source>
        <dbReference type="Proteomes" id="UP001732780"/>
    </source>
</evidence>
<keyword evidence="1" id="KW-1185">Reference proteome</keyword>
<reference evidence="2" key="1">
    <citation type="submission" date="2025-08" db="UniProtKB">
        <authorList>
            <consortium name="RefSeq"/>
        </authorList>
    </citation>
    <scope>IDENTIFICATION</scope>
    <source>
        <tissue evidence="2">Blood</tissue>
    </source>
</reference>
<gene>
    <name evidence="2" type="primary">LOC141575893</name>
</gene>
<proteinExistence type="predicted"/>
<sequence>MEPDKAAASSLCTDGHSLPEELHEINTEFCDESITYSEVRVHGSSNIQEKKKKKKKKKNESLWCLAAVAFALLYLIALVVAAMMTAKVFCLEEILNTEESKHQNITAHCKII</sequence>